<organism evidence="1 2">
    <name type="scientific">Coprococcus catus</name>
    <dbReference type="NCBI Taxonomy" id="116085"/>
    <lineage>
        <taxon>Bacteria</taxon>
        <taxon>Bacillati</taxon>
        <taxon>Bacillota</taxon>
        <taxon>Clostridia</taxon>
        <taxon>Lachnospirales</taxon>
        <taxon>Lachnospiraceae</taxon>
        <taxon>Coprococcus</taxon>
    </lineage>
</organism>
<dbReference type="OrthoDB" id="5420534at2"/>
<dbReference type="AlphaFoldDB" id="A0A3E2XM03"/>
<protein>
    <submittedName>
        <fullName evidence="1">DUF2284 domain-containing protein</fullName>
    </submittedName>
</protein>
<dbReference type="Pfam" id="PF10050">
    <property type="entry name" value="DUF2284"/>
    <property type="match status" value="1"/>
</dbReference>
<dbReference type="EMBL" id="QVFD01000006">
    <property type="protein sequence ID" value="RGC47664.1"/>
    <property type="molecule type" value="Genomic_DNA"/>
</dbReference>
<name>A0A3E2XM03_9FIRM</name>
<accession>A0A3E2XM03</accession>
<dbReference type="InterPro" id="IPR019271">
    <property type="entry name" value="DUF2284_metal-binding"/>
</dbReference>
<dbReference type="Proteomes" id="UP000261231">
    <property type="component" value="Unassembled WGS sequence"/>
</dbReference>
<evidence type="ECO:0000313" key="2">
    <source>
        <dbReference type="Proteomes" id="UP000261231"/>
    </source>
</evidence>
<keyword evidence="2" id="KW-1185">Reference proteome</keyword>
<proteinExistence type="predicted"/>
<dbReference type="RefSeq" id="WP_117539945.1">
    <property type="nucleotide sequence ID" value="NZ_QVFD01000006.1"/>
</dbReference>
<evidence type="ECO:0000313" key="1">
    <source>
        <dbReference type="EMBL" id="RGC47664.1"/>
    </source>
</evidence>
<gene>
    <name evidence="1" type="ORF">DW747_08315</name>
</gene>
<comment type="caution">
    <text evidence="1">The sequence shown here is derived from an EMBL/GenBank/DDBJ whole genome shotgun (WGS) entry which is preliminary data.</text>
</comment>
<reference evidence="1 2" key="1">
    <citation type="submission" date="2018-08" db="EMBL/GenBank/DDBJ databases">
        <title>A genome reference for cultivated species of the human gut microbiota.</title>
        <authorList>
            <person name="Zou Y."/>
            <person name="Xue W."/>
            <person name="Luo G."/>
        </authorList>
    </citation>
    <scope>NUCLEOTIDE SEQUENCE [LARGE SCALE GENOMIC DNA]</scope>
    <source>
        <strain evidence="1 2">AM28-39</strain>
    </source>
</reference>
<sequence length="184" mass="21154">MYTTESCTTSIAVSDYKKRYIDIPTFTEYCKACPNYDRLWSCPPYTFDVEAFWNQFQTLDLFAVKIIYNDNYAGKQFSEHKIADIMRQSLNVEKARMSQALFRLEEKFPGSVSLSAGSCSLCHDNCTRPDGLPCRYPDKLRYSIESLGGNVGLTLSQCMGIDLEWMEEGRLPHYFVLVSGLLRR</sequence>